<dbReference type="EMBL" id="CCMZ01000007">
    <property type="protein sequence ID" value="CDX14003.1"/>
    <property type="molecule type" value="Genomic_DNA"/>
</dbReference>
<protein>
    <submittedName>
        <fullName evidence="1">Uncharacterized protein</fullName>
    </submittedName>
</protein>
<name>A0A090DJK2_MESPL</name>
<gene>
    <name evidence="1" type="ORF">MPL3356_150165</name>
</gene>
<organism evidence="1 2">
    <name type="scientific">Mesorhizobium plurifarium</name>
    <dbReference type="NCBI Taxonomy" id="69974"/>
    <lineage>
        <taxon>Bacteria</taxon>
        <taxon>Pseudomonadati</taxon>
        <taxon>Pseudomonadota</taxon>
        <taxon>Alphaproteobacteria</taxon>
        <taxon>Hyphomicrobiales</taxon>
        <taxon>Phyllobacteriaceae</taxon>
        <taxon>Mesorhizobium</taxon>
    </lineage>
</organism>
<evidence type="ECO:0000313" key="2">
    <source>
        <dbReference type="Proteomes" id="UP000045285"/>
    </source>
</evidence>
<keyword evidence="2" id="KW-1185">Reference proteome</keyword>
<evidence type="ECO:0000313" key="1">
    <source>
        <dbReference type="EMBL" id="CDX14003.1"/>
    </source>
</evidence>
<dbReference type="Proteomes" id="UP000045285">
    <property type="component" value="Unassembled WGS sequence"/>
</dbReference>
<sequence>MSRKDNTGIFVAITMTAWVADRAGTVSMRVPVGVVNADLPGLAASPHRECSCIRDRSSIRTITCGISPWASIHGCCPRILPCRR</sequence>
<accession>A0A090DJK2</accession>
<dbReference type="AlphaFoldDB" id="A0A090DJK2"/>
<reference evidence="2" key="1">
    <citation type="submission" date="2014-08" db="EMBL/GenBank/DDBJ databases">
        <authorList>
            <person name="Moulin L."/>
        </authorList>
    </citation>
    <scope>NUCLEOTIDE SEQUENCE [LARGE SCALE GENOMIC DNA]</scope>
</reference>
<proteinExistence type="predicted"/>